<evidence type="ECO:0000259" key="3">
    <source>
        <dbReference type="Pfam" id="PF12708"/>
    </source>
</evidence>
<dbReference type="KEGG" id="vg:28801744"/>
<dbReference type="GO" id="GO:0044423">
    <property type="term" value="C:virion component"/>
    <property type="evidence" value="ECO:0007669"/>
    <property type="project" value="UniProtKB-KW"/>
</dbReference>
<evidence type="ECO:0000256" key="1">
    <source>
        <dbReference type="ARBA" id="ARBA00004328"/>
    </source>
</evidence>
<evidence type="ECO:0000313" key="4">
    <source>
        <dbReference type="EMBL" id="AMB18665.1"/>
    </source>
</evidence>
<proteinExistence type="predicted"/>
<keyword evidence="5" id="KW-1185">Reference proteome</keyword>
<dbReference type="OrthoDB" id="705at10239"/>
<dbReference type="Gene3D" id="2.160.20.10">
    <property type="entry name" value="Single-stranded right-handed beta-helix, Pectin lyase-like"/>
    <property type="match status" value="1"/>
</dbReference>
<gene>
    <name evidence="4" type="ORF">Eldridge_085</name>
</gene>
<name>A0A0Y0AE86_9CAUD</name>
<organism evidence="4 5">
    <name type="scientific">Bacillus phage Eldridge</name>
    <dbReference type="NCBI Taxonomy" id="1776293"/>
    <lineage>
        <taxon>Viruses</taxon>
        <taxon>Duplodnaviria</taxon>
        <taxon>Heunggongvirae</taxon>
        <taxon>Uroviricota</taxon>
        <taxon>Caudoviricetes</taxon>
        <taxon>Herelleviridae</taxon>
        <taxon>Bastillevirinae</taxon>
        <taxon>Eldridgevirus</taxon>
        <taxon>Eldridgevirus eldridge</taxon>
    </lineage>
</organism>
<evidence type="ECO:0000256" key="2">
    <source>
        <dbReference type="ARBA" id="ARBA00022844"/>
    </source>
</evidence>
<dbReference type="Proteomes" id="UP000204502">
    <property type="component" value="Segment"/>
</dbReference>
<dbReference type="Pfam" id="PF12708">
    <property type="entry name" value="Pect-lyase_RHGA_epim"/>
    <property type="match status" value="1"/>
</dbReference>
<dbReference type="SUPFAM" id="SSF51126">
    <property type="entry name" value="Pectin lyase-like"/>
    <property type="match status" value="2"/>
</dbReference>
<protein>
    <submittedName>
        <fullName evidence="4">Putative tail spike protein</fullName>
    </submittedName>
</protein>
<evidence type="ECO:0000313" key="5">
    <source>
        <dbReference type="Proteomes" id="UP000204502"/>
    </source>
</evidence>
<dbReference type="GeneID" id="28801744"/>
<dbReference type="EMBL" id="KU253712">
    <property type="protein sequence ID" value="AMB18665.1"/>
    <property type="molecule type" value="Genomic_DNA"/>
</dbReference>
<comment type="subcellular location">
    <subcellularLocation>
        <location evidence="1">Virion</location>
    </subcellularLocation>
</comment>
<feature type="domain" description="Rhamnogalacturonase A/B/Epimerase-like pectate lyase" evidence="3">
    <location>
        <begin position="83"/>
        <end position="137"/>
    </location>
</feature>
<reference evidence="4 5" key="1">
    <citation type="journal article" date="2016" name="Genome Announc.">
        <title>Complete Genome Sequence of Bacillus megaterium Bacteriophage Eldridge.</title>
        <authorList>
            <person name="Reveille A.M."/>
            <person name="Eldridge K.A."/>
            <person name="Temple L.M."/>
        </authorList>
    </citation>
    <scope>NUCLEOTIDE SEQUENCE [LARGE SCALE GENOMIC DNA]</scope>
</reference>
<dbReference type="InterPro" id="IPR012334">
    <property type="entry name" value="Pectin_lyas_fold"/>
</dbReference>
<dbReference type="RefSeq" id="YP_009274789.1">
    <property type="nucleotide sequence ID" value="NC_030920.1"/>
</dbReference>
<dbReference type="GO" id="GO:0019058">
    <property type="term" value="P:viral life cycle"/>
    <property type="evidence" value="ECO:0007669"/>
    <property type="project" value="UniProtKB-ARBA"/>
</dbReference>
<sequence>MASITKYVKMLMRKGLKADIKTLDEAEIGLATDTKEVFVGTSTGNVQLAKQADVKANQDKIGVLQELGTSPRTVVKTVSELSVNVKDFGVLGDGITDDTLKIQEAINYALSYGKKLYFPKGDYLVGSNTTVYNYFVGIFTAITSVDGFTIEGNNATIIDGRNMSSLGSKYCPVFLFDTCKNIMIKGLHYKCNDMNYVLATDMGYRGATYVMFLNETINVSLDYNVYNARYGVKFGDYNNPQYQGANGMVNLTAKIRADYTGYPVSIEMGRHLDIDVTAVEFHRVAYLAGVQDVKIRAAGRNQYIANAYVLLTDTSYLADGVMSYRGCSHVDANVRDTGSTVASTDSNLFGFQLYSAFGSSQVSRTNQVEKFSNIKLVGTVSKETTADVRAFRTNFNGTIADIIENIEIEFSAHAPKAINYFRLTTDNAKIVRNFIIKNTSVDGAGWSTFQLGSGTEVTIRNSKLYQLTFNNLAGGRVFMQDSNIYQIKPNDPSYQCSNLFFDNVTYTSFLNTSCFPQIFNSGKYDMSFITPEMFGAKGDCILDSNGNFVSGTDDTASINSAVAYAISNKKDIAFSPKKVYKVYAGSVITGGDKSYSTSGIFNFNSVDGLKIVGNHAKIYDARTRGSLGSTATGVFFLKGCTNITFDNLDYIMAPQALDFSTLQYQGGSFIKLHGDNDNIKIDAIVENARYGVKSGEFNVHNFAEINDANGSRGGLTNSKIRIKATNTGYPVAIEFGRNLDVEINCEQIHRMGYFCGTSDSRIRAIGKSDYATHALVLIKDGRYYDKNGVLTFRGCKNLDVYVHDTGSTINASSPSGINQLFTVEVYTPDLVPRTSVVTFEEINCKGKIGLNSQAVGSWMTIDSTVTTADVYRNINFSVVDDSGGNSGSFNSRLFRFVNLNGANCKVENIRLKDVYTTKDLYFGSKIAATFELDNTNATNLYYDNGTLAGANGAEKLSVRNSVFTNISLTSTAYNAAASLFLEYVTANIQLTHLNLFSGFEIQTRARRRGTTAQRPFINTNFLAKERCMVGVPFIYYDTTLNKMIMVSATAQAWLNLDGTPVT</sequence>
<dbReference type="InterPro" id="IPR011050">
    <property type="entry name" value="Pectin_lyase_fold/virulence"/>
</dbReference>
<dbReference type="GO" id="GO:0051701">
    <property type="term" value="P:biological process involved in interaction with host"/>
    <property type="evidence" value="ECO:0007669"/>
    <property type="project" value="UniProtKB-ARBA"/>
</dbReference>
<dbReference type="InterPro" id="IPR024535">
    <property type="entry name" value="RHGA/B-epi-like_pectate_lyase"/>
</dbReference>
<accession>A0A0Y0AE86</accession>
<keyword evidence="2" id="KW-0946">Virion</keyword>